<reference evidence="3" key="2">
    <citation type="submission" date="2015-01" db="EMBL/GenBank/DDBJ databases">
        <title>Evolutionary Origins and Diversification of the Mycorrhizal Mutualists.</title>
        <authorList>
            <consortium name="DOE Joint Genome Institute"/>
            <consortium name="Mycorrhizal Genomics Consortium"/>
            <person name="Kohler A."/>
            <person name="Kuo A."/>
            <person name="Nagy L.G."/>
            <person name="Floudas D."/>
            <person name="Copeland A."/>
            <person name="Barry K.W."/>
            <person name="Cichocki N."/>
            <person name="Veneault-Fourrey C."/>
            <person name="LaButti K."/>
            <person name="Lindquist E.A."/>
            <person name="Lipzen A."/>
            <person name="Lundell T."/>
            <person name="Morin E."/>
            <person name="Murat C."/>
            <person name="Riley R."/>
            <person name="Ohm R."/>
            <person name="Sun H."/>
            <person name="Tunlid A."/>
            <person name="Henrissat B."/>
            <person name="Grigoriev I.V."/>
            <person name="Hibbett D.S."/>
            <person name="Martin F."/>
        </authorList>
    </citation>
    <scope>NUCLEOTIDE SEQUENCE [LARGE SCALE GENOMIC DNA]</scope>
    <source>
        <strain evidence="3">Marx 270</strain>
    </source>
</reference>
<dbReference type="OrthoDB" id="2609006at2759"/>
<evidence type="ECO:0000259" key="1">
    <source>
        <dbReference type="Pfam" id="PF06985"/>
    </source>
</evidence>
<reference evidence="2 3" key="1">
    <citation type="submission" date="2014-04" db="EMBL/GenBank/DDBJ databases">
        <authorList>
            <consortium name="DOE Joint Genome Institute"/>
            <person name="Kuo A."/>
            <person name="Kohler A."/>
            <person name="Costa M.D."/>
            <person name="Nagy L.G."/>
            <person name="Floudas D."/>
            <person name="Copeland A."/>
            <person name="Barry K.W."/>
            <person name="Cichocki N."/>
            <person name="Veneault-Fourrey C."/>
            <person name="LaButti K."/>
            <person name="Lindquist E.A."/>
            <person name="Lipzen A."/>
            <person name="Lundell T."/>
            <person name="Morin E."/>
            <person name="Murat C."/>
            <person name="Sun H."/>
            <person name="Tunlid A."/>
            <person name="Henrissat B."/>
            <person name="Grigoriev I.V."/>
            <person name="Hibbett D.S."/>
            <person name="Martin F."/>
            <person name="Nordberg H.P."/>
            <person name="Cantor M.N."/>
            <person name="Hua S.X."/>
        </authorList>
    </citation>
    <scope>NUCLEOTIDE SEQUENCE [LARGE SCALE GENOMIC DNA]</scope>
    <source>
        <strain evidence="2 3">Marx 270</strain>
    </source>
</reference>
<proteinExistence type="predicted"/>
<keyword evidence="3" id="KW-1185">Reference proteome</keyword>
<dbReference type="PANTHER" id="PTHR10622">
    <property type="entry name" value="HET DOMAIN-CONTAINING PROTEIN"/>
    <property type="match status" value="1"/>
</dbReference>
<name>A0A0C3PSR1_PISTI</name>
<dbReference type="PANTHER" id="PTHR10622:SF10">
    <property type="entry name" value="HET DOMAIN-CONTAINING PROTEIN"/>
    <property type="match status" value="1"/>
</dbReference>
<dbReference type="InParanoid" id="A0A0C3PSR1"/>
<accession>A0A0C3PSR1</accession>
<sequence>MLVLSVQAVLDRDRGVDEATSRIKVFGEIDDKTVKYAILSHRWQDEVDYSEMKNLMEMEEAEREKVRQRNGYKKILESCKRALRDGFGWMWVDACCIDQRSSAEVSEAINSMYRFYANSTSCYVYLHDVDSQSFPTEQNLERFSKHRGWPEWFSRGWTLQELIAPEDVQFFNKEWTLIGDKRNLADTLEKITRIPKDILISGLDCVRSAAQIMSWASDRETTREEDQAYSLLGLFGVHMPMVYGEGRSAFRRLQLEIIRLSNDYSLFAWDPEGRIRRSGSILADDPSYFRDCGGIWNMDPKWFVQRMRDHPPAVTSRITPSNAIQSVLLTVRGRALIAELSTCSIASGGLQISLPIAPYPGSLSLFKATLGCVSSLVGPLMTIDLVSDSAHYYRYFGPTGPTTTFPRVKRLFLSYHQRELYRRLKLDDRTVSYYGFKRGDAFPCAILEDSIKLSLSNDLTIVTYANDKAGVRFAVGFGYYLGSAWTYIICDERRSQTGMLRESYAKEAYDAMWSRQADLARIMSDGATTDINSDSASFIRGNCTVNIDIVPCTGCCYGPLALKTSTANWNSIEAPGPMREAGPSSPRYALHIDGSKVQLLRFPGIEIITLQQIPRMTR</sequence>
<dbReference type="AlphaFoldDB" id="A0A0C3PSR1"/>
<feature type="domain" description="Heterokaryon incompatibility" evidence="1">
    <location>
        <begin position="36"/>
        <end position="142"/>
    </location>
</feature>
<dbReference type="STRING" id="870435.A0A0C3PSR1"/>
<dbReference type="Proteomes" id="UP000054217">
    <property type="component" value="Unassembled WGS sequence"/>
</dbReference>
<dbReference type="InterPro" id="IPR010730">
    <property type="entry name" value="HET"/>
</dbReference>
<evidence type="ECO:0000313" key="2">
    <source>
        <dbReference type="EMBL" id="KIO12211.1"/>
    </source>
</evidence>
<dbReference type="EMBL" id="KN831948">
    <property type="protein sequence ID" value="KIO12211.1"/>
    <property type="molecule type" value="Genomic_DNA"/>
</dbReference>
<gene>
    <name evidence="2" type="ORF">M404DRAFT_749947</name>
</gene>
<protein>
    <recommendedName>
        <fullName evidence="1">Heterokaryon incompatibility domain-containing protein</fullName>
    </recommendedName>
</protein>
<dbReference type="HOGENOM" id="CLU_000288_138_12_1"/>
<evidence type="ECO:0000313" key="3">
    <source>
        <dbReference type="Proteomes" id="UP000054217"/>
    </source>
</evidence>
<dbReference type="Pfam" id="PF06985">
    <property type="entry name" value="HET"/>
    <property type="match status" value="1"/>
</dbReference>
<organism evidence="2 3">
    <name type="scientific">Pisolithus tinctorius Marx 270</name>
    <dbReference type="NCBI Taxonomy" id="870435"/>
    <lineage>
        <taxon>Eukaryota</taxon>
        <taxon>Fungi</taxon>
        <taxon>Dikarya</taxon>
        <taxon>Basidiomycota</taxon>
        <taxon>Agaricomycotina</taxon>
        <taxon>Agaricomycetes</taxon>
        <taxon>Agaricomycetidae</taxon>
        <taxon>Boletales</taxon>
        <taxon>Sclerodermatineae</taxon>
        <taxon>Pisolithaceae</taxon>
        <taxon>Pisolithus</taxon>
    </lineage>
</organism>